<dbReference type="SUPFAM" id="SSF54695">
    <property type="entry name" value="POZ domain"/>
    <property type="match status" value="1"/>
</dbReference>
<feature type="region of interest" description="Disordered" evidence="1">
    <location>
        <begin position="143"/>
        <end position="179"/>
    </location>
</feature>
<dbReference type="Proteomes" id="UP001600888">
    <property type="component" value="Unassembled WGS sequence"/>
</dbReference>
<feature type="compositionally biased region" description="Pro residues" evidence="1">
    <location>
        <begin position="165"/>
        <end position="175"/>
    </location>
</feature>
<evidence type="ECO:0000256" key="1">
    <source>
        <dbReference type="SAM" id="MobiDB-lite"/>
    </source>
</evidence>
<gene>
    <name evidence="2" type="ORF">FJTKL_10084</name>
</gene>
<evidence type="ECO:0000313" key="2">
    <source>
        <dbReference type="EMBL" id="KAL2283197.1"/>
    </source>
</evidence>
<reference evidence="2 3" key="1">
    <citation type="submission" date="2024-03" db="EMBL/GenBank/DDBJ databases">
        <title>A high-quality draft genome sequence of Diaporthe vaccinii, a causative agent of upright dieback and viscid rot disease in cranberry plants.</title>
        <authorList>
            <person name="Sarrasin M."/>
            <person name="Lang B.F."/>
            <person name="Burger G."/>
        </authorList>
    </citation>
    <scope>NUCLEOTIDE SEQUENCE [LARGE SCALE GENOMIC DNA]</scope>
    <source>
        <strain evidence="2 3">IS7</strain>
    </source>
</reference>
<proteinExistence type="predicted"/>
<organism evidence="2 3">
    <name type="scientific">Diaporthe vaccinii</name>
    <dbReference type="NCBI Taxonomy" id="105482"/>
    <lineage>
        <taxon>Eukaryota</taxon>
        <taxon>Fungi</taxon>
        <taxon>Dikarya</taxon>
        <taxon>Ascomycota</taxon>
        <taxon>Pezizomycotina</taxon>
        <taxon>Sordariomycetes</taxon>
        <taxon>Sordariomycetidae</taxon>
        <taxon>Diaporthales</taxon>
        <taxon>Diaporthaceae</taxon>
        <taxon>Diaporthe</taxon>
        <taxon>Diaporthe eres species complex</taxon>
    </lineage>
</organism>
<feature type="compositionally biased region" description="Polar residues" evidence="1">
    <location>
        <begin position="148"/>
        <end position="159"/>
    </location>
</feature>
<protein>
    <recommendedName>
        <fullName evidence="4">BTB domain-containing protein</fullName>
    </recommendedName>
</protein>
<keyword evidence="3" id="KW-1185">Reference proteome</keyword>
<evidence type="ECO:0008006" key="4">
    <source>
        <dbReference type="Google" id="ProtNLM"/>
    </source>
</evidence>
<dbReference type="Gene3D" id="3.30.710.10">
    <property type="entry name" value="Potassium Channel Kv1.1, Chain A"/>
    <property type="match status" value="1"/>
</dbReference>
<comment type="caution">
    <text evidence="2">The sequence shown here is derived from an EMBL/GenBank/DDBJ whole genome shotgun (WGS) entry which is preliminary data.</text>
</comment>
<name>A0ABR4ELB1_9PEZI</name>
<dbReference type="InterPro" id="IPR011333">
    <property type="entry name" value="SKP1/BTB/POZ_sf"/>
</dbReference>
<dbReference type="CDD" id="cd18186">
    <property type="entry name" value="BTB_POZ_ZBTB_KLHL-like"/>
    <property type="match status" value="1"/>
</dbReference>
<evidence type="ECO:0000313" key="3">
    <source>
        <dbReference type="Proteomes" id="UP001600888"/>
    </source>
</evidence>
<accession>A0ABR4ELB1</accession>
<sequence>MTGVVTIQDTDPGMIQMILEFIYLGETQRLCSTPTEIIEIWKTADFFGIHDIAYEAQDAMGRRLKASREFLKFNPDPQSNPQPDNACEATTVVYDHCGHSVRERRACAVRCVRPISVFHLCEPGPTHLDRMCGPCQLGLGDFSGRRPPTQQSYPPQQDPGTGLAPYPPPAPPPAHPDPERREVIENEIRALCEALAFATAEAPRIKRRLVHHICNTRVAAWGGFTVCRFLEA</sequence>
<dbReference type="EMBL" id="JBAWTH010000044">
    <property type="protein sequence ID" value="KAL2283197.1"/>
    <property type="molecule type" value="Genomic_DNA"/>
</dbReference>